<feature type="domain" description="RIO kinase" evidence="13">
    <location>
        <begin position="66"/>
        <end position="277"/>
    </location>
</feature>
<keyword evidence="5" id="KW-0808">Transferase</keyword>
<keyword evidence="4" id="KW-0723">Serine/threonine-protein kinase</keyword>
<keyword evidence="6" id="KW-0479">Metal-binding</keyword>
<evidence type="ECO:0000256" key="7">
    <source>
        <dbReference type="ARBA" id="ARBA00022741"/>
    </source>
</evidence>
<dbReference type="OrthoDB" id="10258631at2759"/>
<dbReference type="GO" id="GO:0030490">
    <property type="term" value="P:maturation of SSU-rRNA"/>
    <property type="evidence" value="ECO:0007669"/>
    <property type="project" value="TreeGrafter"/>
</dbReference>
<comment type="caution">
    <text evidence="14">The sequence shown here is derived from an EMBL/GenBank/DDBJ whole genome shotgun (WGS) entry which is preliminary data.</text>
</comment>
<gene>
    <name evidence="14" type="ORF">M896_021610</name>
</gene>
<keyword evidence="15" id="KW-1185">Reference proteome</keyword>
<sequence>MKLVTDGVWTISKTHLRILKTAEECMKSHSAAISFEMLKNRSRIQGSFMEHAVDLCKLKFLTYIDQGYKLSCSGMDCLAINALRSRGLEIMGEKIGIGKESDIYIGVYAGRSVALKFHRLGRTSFRSVRNARGYVKDKVNWLMMSKVSCDREVAYLEMFKDMCVPLVLDHDRHVIVQELLDYQPLYKTRVDNPEHICKLMLEFIRDLWNRGYVHGDFNEFNIMVSDDIKVIDFPQCIKNTDSRALPYLKRDFECVLQYFKKKSNYVPEDSNYEEFLKELSIDAHIDNNNSDNVDSTDELHESVELIGLIDKMVV</sequence>
<dbReference type="AlphaFoldDB" id="A0A0B2UMP5"/>
<dbReference type="InterPro" id="IPR000687">
    <property type="entry name" value="RIO_kinase"/>
</dbReference>
<protein>
    <recommendedName>
        <fullName evidence="3">non-specific serine/threonine protein kinase</fullName>
        <ecNumber evidence="3">2.7.11.1</ecNumber>
    </recommendedName>
</protein>
<dbReference type="CDD" id="cd05144">
    <property type="entry name" value="RIO2_C"/>
    <property type="match status" value="1"/>
</dbReference>
<name>A0A0B2UMP5_9MICR</name>
<organism evidence="14 15">
    <name type="scientific">Ordospora colligata OC4</name>
    <dbReference type="NCBI Taxonomy" id="1354746"/>
    <lineage>
        <taxon>Eukaryota</taxon>
        <taxon>Fungi</taxon>
        <taxon>Fungi incertae sedis</taxon>
        <taxon>Microsporidia</taxon>
        <taxon>Ordosporidae</taxon>
        <taxon>Ordospora</taxon>
    </lineage>
</organism>
<dbReference type="FunCoup" id="A0A0B2UMP5">
    <property type="interactions" value="302"/>
</dbReference>
<evidence type="ECO:0000256" key="9">
    <source>
        <dbReference type="ARBA" id="ARBA00022840"/>
    </source>
</evidence>
<reference evidence="14 15" key="1">
    <citation type="journal article" date="2014" name="MBio">
        <title>The Ordospora colligata genome; evolution of extreme reduction in microsporidia and host-to-parasite horizontal gene transfer.</title>
        <authorList>
            <person name="Pombert J.-F."/>
            <person name="Haag K.L."/>
            <person name="Beidas S."/>
            <person name="Ebert D."/>
            <person name="Keeling P.J."/>
        </authorList>
    </citation>
    <scope>NUCLEOTIDE SEQUENCE [LARGE SCALE GENOMIC DNA]</scope>
    <source>
        <strain evidence="14 15">OC4</strain>
    </source>
</reference>
<keyword evidence="7" id="KW-0547">Nucleotide-binding</keyword>
<evidence type="ECO:0000256" key="10">
    <source>
        <dbReference type="ARBA" id="ARBA00022842"/>
    </source>
</evidence>
<dbReference type="PANTHER" id="PTHR45852:SF1">
    <property type="entry name" value="SERINE_THREONINE-PROTEIN KINASE RIO2"/>
    <property type="match status" value="1"/>
</dbReference>
<dbReference type="HOGENOM" id="CLU_018693_1_0_1"/>
<evidence type="ECO:0000256" key="12">
    <source>
        <dbReference type="ARBA" id="ARBA00048679"/>
    </source>
</evidence>
<dbReference type="InterPro" id="IPR030484">
    <property type="entry name" value="Rio2"/>
</dbReference>
<dbReference type="STRING" id="1354746.A0A0B2UMP5"/>
<dbReference type="EMBL" id="JOKQ01000002">
    <property type="protein sequence ID" value="KHN70322.1"/>
    <property type="molecule type" value="Genomic_DNA"/>
</dbReference>
<dbReference type="RefSeq" id="XP_014564364.1">
    <property type="nucleotide sequence ID" value="XM_014708878.1"/>
</dbReference>
<dbReference type="GO" id="GO:0005524">
    <property type="term" value="F:ATP binding"/>
    <property type="evidence" value="ECO:0007669"/>
    <property type="project" value="UniProtKB-KW"/>
</dbReference>
<dbReference type="InterPro" id="IPR036388">
    <property type="entry name" value="WH-like_DNA-bd_sf"/>
</dbReference>
<evidence type="ECO:0000256" key="2">
    <source>
        <dbReference type="ARBA" id="ARBA00009196"/>
    </source>
</evidence>
<comment type="catalytic activity">
    <reaction evidence="11">
        <text>L-threonyl-[protein] + ATP = O-phospho-L-threonyl-[protein] + ADP + H(+)</text>
        <dbReference type="Rhea" id="RHEA:46608"/>
        <dbReference type="Rhea" id="RHEA-COMP:11060"/>
        <dbReference type="Rhea" id="RHEA-COMP:11605"/>
        <dbReference type="ChEBI" id="CHEBI:15378"/>
        <dbReference type="ChEBI" id="CHEBI:30013"/>
        <dbReference type="ChEBI" id="CHEBI:30616"/>
        <dbReference type="ChEBI" id="CHEBI:61977"/>
        <dbReference type="ChEBI" id="CHEBI:456216"/>
        <dbReference type="EC" id="2.7.11.1"/>
    </reaction>
</comment>
<dbReference type="SMART" id="SM00090">
    <property type="entry name" value="RIO"/>
    <property type="match status" value="1"/>
</dbReference>
<evidence type="ECO:0000256" key="8">
    <source>
        <dbReference type="ARBA" id="ARBA00022777"/>
    </source>
</evidence>
<evidence type="ECO:0000259" key="13">
    <source>
        <dbReference type="SMART" id="SM00090"/>
    </source>
</evidence>
<evidence type="ECO:0000313" key="14">
    <source>
        <dbReference type="EMBL" id="KHN70322.1"/>
    </source>
</evidence>
<keyword evidence="9" id="KW-0067">ATP-binding</keyword>
<dbReference type="PANTHER" id="PTHR45852">
    <property type="entry name" value="SER/THR-PROTEIN KINASE RIO2"/>
    <property type="match status" value="1"/>
</dbReference>
<dbReference type="InterPro" id="IPR018934">
    <property type="entry name" value="RIO_dom"/>
</dbReference>
<evidence type="ECO:0000313" key="15">
    <source>
        <dbReference type="Proteomes" id="UP000031056"/>
    </source>
</evidence>
<dbReference type="PROSITE" id="PS01245">
    <property type="entry name" value="RIO1"/>
    <property type="match status" value="1"/>
</dbReference>
<dbReference type="GO" id="GO:0030688">
    <property type="term" value="C:preribosome, small subunit precursor"/>
    <property type="evidence" value="ECO:0007669"/>
    <property type="project" value="TreeGrafter"/>
</dbReference>
<evidence type="ECO:0000256" key="3">
    <source>
        <dbReference type="ARBA" id="ARBA00012513"/>
    </source>
</evidence>
<evidence type="ECO:0000256" key="1">
    <source>
        <dbReference type="ARBA" id="ARBA00001946"/>
    </source>
</evidence>
<dbReference type="SUPFAM" id="SSF46785">
    <property type="entry name" value="Winged helix' DNA-binding domain"/>
    <property type="match status" value="1"/>
</dbReference>
<dbReference type="SUPFAM" id="SSF56112">
    <property type="entry name" value="Protein kinase-like (PK-like)"/>
    <property type="match status" value="1"/>
</dbReference>
<dbReference type="GO" id="GO:0005829">
    <property type="term" value="C:cytosol"/>
    <property type="evidence" value="ECO:0007669"/>
    <property type="project" value="TreeGrafter"/>
</dbReference>
<dbReference type="EC" id="2.7.11.1" evidence="3"/>
<evidence type="ECO:0000256" key="6">
    <source>
        <dbReference type="ARBA" id="ARBA00022723"/>
    </source>
</evidence>
<dbReference type="Gene3D" id="1.10.10.10">
    <property type="entry name" value="Winged helix-like DNA-binding domain superfamily/Winged helix DNA-binding domain"/>
    <property type="match status" value="1"/>
</dbReference>
<accession>A0A0B2UMP5</accession>
<dbReference type="Pfam" id="PF09202">
    <property type="entry name" value="Rio2_N"/>
    <property type="match status" value="1"/>
</dbReference>
<dbReference type="InterPro" id="IPR018935">
    <property type="entry name" value="RIO_kinase_CS"/>
</dbReference>
<comment type="cofactor">
    <cofactor evidence="1">
        <name>Mg(2+)</name>
        <dbReference type="ChEBI" id="CHEBI:18420"/>
    </cofactor>
</comment>
<dbReference type="Gene3D" id="3.30.200.20">
    <property type="entry name" value="Phosphorylase Kinase, domain 1"/>
    <property type="match status" value="1"/>
</dbReference>
<dbReference type="GO" id="GO:0004674">
    <property type="term" value="F:protein serine/threonine kinase activity"/>
    <property type="evidence" value="ECO:0007669"/>
    <property type="project" value="UniProtKB-KW"/>
</dbReference>
<evidence type="ECO:0000256" key="5">
    <source>
        <dbReference type="ARBA" id="ARBA00022679"/>
    </source>
</evidence>
<dbReference type="Proteomes" id="UP000031056">
    <property type="component" value="Unassembled WGS sequence"/>
</dbReference>
<dbReference type="GeneID" id="26261256"/>
<comment type="catalytic activity">
    <reaction evidence="12">
        <text>L-seryl-[protein] + ATP = O-phospho-L-seryl-[protein] + ADP + H(+)</text>
        <dbReference type="Rhea" id="RHEA:17989"/>
        <dbReference type="Rhea" id="RHEA-COMP:9863"/>
        <dbReference type="Rhea" id="RHEA-COMP:11604"/>
        <dbReference type="ChEBI" id="CHEBI:15378"/>
        <dbReference type="ChEBI" id="CHEBI:29999"/>
        <dbReference type="ChEBI" id="CHEBI:30616"/>
        <dbReference type="ChEBI" id="CHEBI:83421"/>
        <dbReference type="ChEBI" id="CHEBI:456216"/>
        <dbReference type="EC" id="2.7.11.1"/>
    </reaction>
</comment>
<dbReference type="VEuPathDB" id="MicrosporidiaDB:M896_021610"/>
<keyword evidence="10" id="KW-0460">Magnesium</keyword>
<dbReference type="InterPro" id="IPR036390">
    <property type="entry name" value="WH_DNA-bd_sf"/>
</dbReference>
<evidence type="ECO:0000256" key="11">
    <source>
        <dbReference type="ARBA" id="ARBA00047899"/>
    </source>
</evidence>
<dbReference type="Gene3D" id="1.10.510.10">
    <property type="entry name" value="Transferase(Phosphotransferase) domain 1"/>
    <property type="match status" value="1"/>
</dbReference>
<keyword evidence="8 14" id="KW-0418">Kinase</keyword>
<evidence type="ECO:0000256" key="4">
    <source>
        <dbReference type="ARBA" id="ARBA00022527"/>
    </source>
</evidence>
<dbReference type="InParanoid" id="A0A0B2UMP5"/>
<dbReference type="GO" id="GO:0046872">
    <property type="term" value="F:metal ion binding"/>
    <property type="evidence" value="ECO:0007669"/>
    <property type="project" value="UniProtKB-KW"/>
</dbReference>
<comment type="similarity">
    <text evidence="2">Belongs to the protein kinase superfamily. RIO-type Ser/Thr kinase family.</text>
</comment>
<dbReference type="InterPro" id="IPR011009">
    <property type="entry name" value="Kinase-like_dom_sf"/>
</dbReference>
<dbReference type="Pfam" id="PF01163">
    <property type="entry name" value="RIO1"/>
    <property type="match status" value="1"/>
</dbReference>
<proteinExistence type="inferred from homology"/>
<dbReference type="InterPro" id="IPR015285">
    <property type="entry name" value="RIO2_wHTH_N"/>
</dbReference>